<accession>A0AAU7XD72</accession>
<keyword evidence="2" id="KW-0012">Acyltransferase</keyword>
<evidence type="ECO:0000256" key="1">
    <source>
        <dbReference type="ARBA" id="ARBA00022679"/>
    </source>
</evidence>
<dbReference type="Gene3D" id="3.40.630.30">
    <property type="match status" value="1"/>
</dbReference>
<proteinExistence type="predicted"/>
<protein>
    <submittedName>
        <fullName evidence="4">GNAT family N-acetyltransferase</fullName>
    </submittedName>
</protein>
<dbReference type="KEGG" id="mflg:ABS361_07615"/>
<dbReference type="InterPro" id="IPR000182">
    <property type="entry name" value="GNAT_dom"/>
</dbReference>
<dbReference type="RefSeq" id="WP_407051188.1">
    <property type="nucleotide sequence ID" value="NZ_CP158568.1"/>
</dbReference>
<dbReference type="InterPro" id="IPR016181">
    <property type="entry name" value="Acyl_CoA_acyltransferase"/>
</dbReference>
<dbReference type="GO" id="GO:0016747">
    <property type="term" value="F:acyltransferase activity, transferring groups other than amino-acyl groups"/>
    <property type="evidence" value="ECO:0007669"/>
    <property type="project" value="InterPro"/>
</dbReference>
<reference evidence="4" key="1">
    <citation type="submission" date="2024-06" db="EMBL/GenBank/DDBJ databases">
        <title>Methylostella associata gen. nov., sp. nov., a novel Ancalomicrobiaceae-affiliated facultatively methylotrophic bacteria that feed on methanotrophs of the genus Methylococcus.</title>
        <authorList>
            <person name="Saltykova V."/>
            <person name="Danilova O.V."/>
            <person name="Oshkin I.Y."/>
            <person name="Belova S.E."/>
            <person name="Pimenov N.V."/>
            <person name="Dedysh S.N."/>
        </authorList>
    </citation>
    <scope>NUCLEOTIDE SEQUENCE</scope>
    <source>
        <strain evidence="4">S20</strain>
    </source>
</reference>
<dbReference type="InterPro" id="IPR050832">
    <property type="entry name" value="Bact_Acetyltransf"/>
</dbReference>
<evidence type="ECO:0000256" key="2">
    <source>
        <dbReference type="ARBA" id="ARBA00023315"/>
    </source>
</evidence>
<gene>
    <name evidence="4" type="ORF">ABS361_07615</name>
</gene>
<dbReference type="PROSITE" id="PS51186">
    <property type="entry name" value="GNAT"/>
    <property type="match status" value="1"/>
</dbReference>
<feature type="domain" description="N-acetyltransferase" evidence="3">
    <location>
        <begin position="9"/>
        <end position="169"/>
    </location>
</feature>
<dbReference type="EMBL" id="CP158568">
    <property type="protein sequence ID" value="XBY46090.1"/>
    <property type="molecule type" value="Genomic_DNA"/>
</dbReference>
<organism evidence="4">
    <name type="scientific">Methyloraptor flagellatus</name>
    <dbReference type="NCBI Taxonomy" id="3162530"/>
    <lineage>
        <taxon>Bacteria</taxon>
        <taxon>Pseudomonadati</taxon>
        <taxon>Pseudomonadota</taxon>
        <taxon>Alphaproteobacteria</taxon>
        <taxon>Hyphomicrobiales</taxon>
        <taxon>Ancalomicrobiaceae</taxon>
        <taxon>Methyloraptor</taxon>
    </lineage>
</organism>
<dbReference type="PANTHER" id="PTHR43877">
    <property type="entry name" value="AMINOALKYLPHOSPHONATE N-ACETYLTRANSFERASE-RELATED-RELATED"/>
    <property type="match status" value="1"/>
</dbReference>
<keyword evidence="1" id="KW-0808">Transferase</keyword>
<dbReference type="AlphaFoldDB" id="A0AAU7XD72"/>
<evidence type="ECO:0000313" key="4">
    <source>
        <dbReference type="EMBL" id="XBY46090.1"/>
    </source>
</evidence>
<name>A0AAU7XD72_9HYPH</name>
<sequence>MSSVAPVDLHIAPATADDLPTIAEIHVRSWQAAYRELLPAAYLAGLDIADRLARWRMVVDRHGPDDALMIATTAVGPVGFVSAGRGRQAPRTDQGEIHAIYLVENAWGLGVGRALFEVCARHFRDRGFALAHLWVLADNARAIRAYRAWGGTLVTDDAIETTIAGRTLREFAVEFDLVDPDPTAS</sequence>
<dbReference type="CDD" id="cd04301">
    <property type="entry name" value="NAT_SF"/>
    <property type="match status" value="1"/>
</dbReference>
<dbReference type="Pfam" id="PF00583">
    <property type="entry name" value="Acetyltransf_1"/>
    <property type="match status" value="1"/>
</dbReference>
<dbReference type="SUPFAM" id="SSF55729">
    <property type="entry name" value="Acyl-CoA N-acyltransferases (Nat)"/>
    <property type="match status" value="1"/>
</dbReference>
<evidence type="ECO:0000259" key="3">
    <source>
        <dbReference type="PROSITE" id="PS51186"/>
    </source>
</evidence>